<dbReference type="InterPro" id="IPR013785">
    <property type="entry name" value="Aldolase_TIM"/>
</dbReference>
<dbReference type="AlphaFoldDB" id="A0A0G0Z777"/>
<organism evidence="1 2">
    <name type="scientific">Candidatus Azambacteria bacterium GW2011_GWB1_42_17</name>
    <dbReference type="NCBI Taxonomy" id="1618615"/>
    <lineage>
        <taxon>Bacteria</taxon>
        <taxon>Candidatus Azamiibacteriota</taxon>
    </lineage>
</organism>
<dbReference type="Gene3D" id="3.20.20.70">
    <property type="entry name" value="Aldolase class I"/>
    <property type="match status" value="1"/>
</dbReference>
<dbReference type="EMBL" id="LCDB01000007">
    <property type="protein sequence ID" value="KKS44540.1"/>
    <property type="molecule type" value="Genomic_DNA"/>
</dbReference>
<gene>
    <name evidence="1" type="ORF">UV07_C0007G0027</name>
</gene>
<evidence type="ECO:0000313" key="1">
    <source>
        <dbReference type="EMBL" id="KKS44540.1"/>
    </source>
</evidence>
<reference evidence="1 2" key="1">
    <citation type="journal article" date="2015" name="Nature">
        <title>rRNA introns, odd ribosomes, and small enigmatic genomes across a large radiation of phyla.</title>
        <authorList>
            <person name="Brown C.T."/>
            <person name="Hug L.A."/>
            <person name="Thomas B.C."/>
            <person name="Sharon I."/>
            <person name="Castelle C.J."/>
            <person name="Singh A."/>
            <person name="Wilkins M.J."/>
            <person name="Williams K.H."/>
            <person name="Banfield J.F."/>
        </authorList>
    </citation>
    <scope>NUCLEOTIDE SEQUENCE [LARGE SCALE GENOMIC DNA]</scope>
</reference>
<name>A0A0G0Z777_9BACT</name>
<dbReference type="Pfam" id="PF01116">
    <property type="entry name" value="F_bP_aldolase"/>
    <property type="match status" value="1"/>
</dbReference>
<dbReference type="GO" id="GO:0008270">
    <property type="term" value="F:zinc ion binding"/>
    <property type="evidence" value="ECO:0007669"/>
    <property type="project" value="InterPro"/>
</dbReference>
<dbReference type="GO" id="GO:0016832">
    <property type="term" value="F:aldehyde-lyase activity"/>
    <property type="evidence" value="ECO:0007669"/>
    <property type="project" value="InterPro"/>
</dbReference>
<evidence type="ECO:0000313" key="2">
    <source>
        <dbReference type="Proteomes" id="UP000033986"/>
    </source>
</evidence>
<protein>
    <submittedName>
        <fullName evidence="1">Tagatose-bisphosphate aldolase</fullName>
    </submittedName>
</protein>
<proteinExistence type="predicted"/>
<dbReference type="InterPro" id="IPR000771">
    <property type="entry name" value="FBA_II"/>
</dbReference>
<dbReference type="SUPFAM" id="SSF51569">
    <property type="entry name" value="Aldolase"/>
    <property type="match status" value="1"/>
</dbReference>
<dbReference type="GO" id="GO:0005975">
    <property type="term" value="P:carbohydrate metabolic process"/>
    <property type="evidence" value="ECO:0007669"/>
    <property type="project" value="InterPro"/>
</dbReference>
<sequence length="96" mass="11005">MIKDYLKKTISEKWALGHFNFSEDDALRAIIEAAAEFKTPVFVGTSEGERKHIGLKQAVNLIKAFREEFGIPIFLPITLKVLKVLLRRLTPAMMRF</sequence>
<dbReference type="Proteomes" id="UP000033986">
    <property type="component" value="Unassembled WGS sequence"/>
</dbReference>
<accession>A0A0G0Z777</accession>
<comment type="caution">
    <text evidence="1">The sequence shown here is derived from an EMBL/GenBank/DDBJ whole genome shotgun (WGS) entry which is preliminary data.</text>
</comment>